<dbReference type="EMBL" id="CAJOBR010000794">
    <property type="protein sequence ID" value="CAF4547495.1"/>
    <property type="molecule type" value="Genomic_DNA"/>
</dbReference>
<evidence type="ECO:0000313" key="20">
    <source>
        <dbReference type="Proteomes" id="UP000663825"/>
    </source>
</evidence>
<dbReference type="Proteomes" id="UP000663851">
    <property type="component" value="Unassembled WGS sequence"/>
</dbReference>
<keyword evidence="6" id="KW-0694">RNA-binding</keyword>
<dbReference type="EC" id="2.7.7.48" evidence="2"/>
<evidence type="ECO:0000313" key="17">
    <source>
        <dbReference type="EMBL" id="CAF4285764.1"/>
    </source>
</evidence>
<evidence type="ECO:0000313" key="15">
    <source>
        <dbReference type="EMBL" id="CAF3558021.1"/>
    </source>
</evidence>
<reference evidence="12" key="1">
    <citation type="submission" date="2021-02" db="EMBL/GenBank/DDBJ databases">
        <authorList>
            <person name="Nowell W R."/>
        </authorList>
    </citation>
    <scope>NUCLEOTIDE SEQUENCE</scope>
</reference>
<dbReference type="EMBL" id="CAJNXB010005058">
    <property type="protein sequence ID" value="CAF3405283.1"/>
    <property type="molecule type" value="Genomic_DNA"/>
</dbReference>
<evidence type="ECO:0000256" key="5">
    <source>
        <dbReference type="ARBA" id="ARBA00022695"/>
    </source>
</evidence>
<dbReference type="EMBL" id="CAJNYU010002478">
    <property type="protein sequence ID" value="CAF3558021.1"/>
    <property type="molecule type" value="Genomic_DNA"/>
</dbReference>
<dbReference type="Proteomes" id="UP000663873">
    <property type="component" value="Unassembled WGS sequence"/>
</dbReference>
<proteinExistence type="inferred from homology"/>
<dbReference type="EMBL" id="CAJOBO010000764">
    <property type="protein sequence ID" value="CAF4285764.1"/>
    <property type="molecule type" value="Genomic_DNA"/>
</dbReference>
<comment type="catalytic activity">
    <reaction evidence="8">
        <text>RNA(n) + a ribonucleoside 5'-triphosphate = RNA(n+1) + diphosphate</text>
        <dbReference type="Rhea" id="RHEA:21248"/>
        <dbReference type="Rhea" id="RHEA-COMP:14527"/>
        <dbReference type="Rhea" id="RHEA-COMP:17342"/>
        <dbReference type="ChEBI" id="CHEBI:33019"/>
        <dbReference type="ChEBI" id="CHEBI:61557"/>
        <dbReference type="ChEBI" id="CHEBI:140395"/>
        <dbReference type="EC" id="2.7.7.48"/>
    </reaction>
</comment>
<keyword evidence="5" id="KW-0548">Nucleotidyltransferase</keyword>
<evidence type="ECO:0000256" key="1">
    <source>
        <dbReference type="ARBA" id="ARBA00005762"/>
    </source>
</evidence>
<dbReference type="InterPro" id="IPR057596">
    <property type="entry name" value="RDRP_core"/>
</dbReference>
<name>A0A818AFF6_9BILA</name>
<dbReference type="Proteomes" id="UP000663862">
    <property type="component" value="Unassembled WGS sequence"/>
</dbReference>
<sequence length="1544" mass="180449">MATNPIEKYPLNRRKDHVNRNFQLFDDVSKLTSRKLHLKLETKSNVRKPEYILSIHHKESLHISNGLRPLMSLLKESKSKETQQPDPRTSLHIKGLDNIYYKTRKPLQTHDVCKRFKPGMPVWLYFKTTSETLDENSYENETVDYTPKERLHYGYRGRLQREQLKIKQNKHKQIRSSSTPDDTLLNLTSLRKNAPLSTTCHLVTLGSFLDCGTYLAHTSTLPDIDKFEIEFRTIPQSICLRSIKNQDYLNTNDDLLYNKILYSILIPHDSIESYIVLNHQDNFIDIFIPLLYALKPVQEVELDDLGTRKRIRSTKFHRFDSQHIAQSSVIHVRIPLLNTSSKMINDLASKLLENNMKILYGNIKIIYLPNDYHNSYENLQFGNYLCNYAWHMLTSLGYRLKDKLTDEFVAKLVDISNDSSLFYHALRDLWKTCKDNRFLDIYITLSNYAIKYANVSARWLFDCTTPNYCYVPRVIVTPTQILPQPMRPMKENRVLRGGRFGSSFAFCRVLLRDEDFVTMSAETVEQCRERILDLIKQDLTIAQTDYEYLHCSNSQLRDRSFWFYKPNNGNTAETIRQWMGNFRHEYSVSSYVTRMALCFTGSIKTFTVQRSIEVEEIPDIKTKDGRYVFTDGIGKISESMMRRVFEALDLNQTTGYLPCALQIRMAGIKGVLVKAPELGAREIIQVRRSQMKFECDHYDLEVIDYSKPCNLTLNRQVITLLSSLGIQDTAFLHIQNEARLRSTMALLKCREAISLLDKVRFFEFEKISNSGIDISQEPFFRSLLIAAYRDRLRCLKQRSNVAIPRAYGRAMFGIIDESRTLQYGEVFIQFTSNSQLESEIVLGYVAVTKNPCLYPGDIRVLKAVDIPHLHHLHDCIVFPCNGDRPHTNEISGSDLDGDVYWVCWLPDLVPNLENQIEALDYDTTEKKLLDHAITIDDVAEFLIDYMANDFLGELCNAHLAWADLESATSPRCIELARDIAAVVDYPKTGINPVNDEKRRELKAPRYPDFMEKELRSYSSRKVLGKIYRQARCAYDLHIQLEYLDQKHFIEIDETLLFDGFEIYLDDAKRQYHLYCNKLQQILDLYDYSTEAELITGCQPLFIDEKRSYDAADVAGQDFKRLRTDARREFLNEFIRYNDKQQRKRDRDHDITLLSSDVKIARKQLQKASSWYYIAYTEENDEEQLIKSKSFAWIMWDFLCEIRSRKERIHHLSSRTISEALKSYYITMANVKSRHISNYEKARTNLYKYLLEDQCEHLFEPAYSFLNIPDLTGTRVRVIIDSHNNLNKSKTIINLNKHQYDIVPLNVKKIKLFNKANRFYFKLLMQQPAIATVLEIAIDWAAKHQCFTRMDREGNKILVLKPEMFFERALKALFKDVPACYLPSFDDDDDDVDDNEDDEDEDDNSFDQKEHNPRNVINGSIEDDTITCSSDDQHTNKVKNKRLNADLFFTYEQWTNYMIDKWDFQAISFNFQKLIRVCNDEKDICFLNVCHVLLLALQKIGITRNLDNAPVDLKDSLVYRLDQPLNRNRPSSVLNESILKPESLP</sequence>
<evidence type="ECO:0000259" key="11">
    <source>
        <dbReference type="Pfam" id="PF26253"/>
    </source>
</evidence>
<evidence type="ECO:0000256" key="4">
    <source>
        <dbReference type="ARBA" id="ARBA00022679"/>
    </source>
</evidence>
<dbReference type="EMBL" id="CAJNYD010003164">
    <property type="protein sequence ID" value="CAF3482455.1"/>
    <property type="molecule type" value="Genomic_DNA"/>
</dbReference>
<dbReference type="Pfam" id="PF05183">
    <property type="entry name" value="RdRP"/>
    <property type="match status" value="1"/>
</dbReference>
<dbReference type="InterPro" id="IPR058752">
    <property type="entry name" value="RDRP_C_head"/>
</dbReference>
<dbReference type="GO" id="GO:0031380">
    <property type="term" value="C:nuclear RNA-directed RNA polymerase complex"/>
    <property type="evidence" value="ECO:0007669"/>
    <property type="project" value="TreeGrafter"/>
</dbReference>
<dbReference type="OrthoDB" id="6513042at2759"/>
<evidence type="ECO:0000313" key="19">
    <source>
        <dbReference type="EMBL" id="CAF4547495.1"/>
    </source>
</evidence>
<dbReference type="GO" id="GO:0030422">
    <property type="term" value="P:siRNA processing"/>
    <property type="evidence" value="ECO:0007669"/>
    <property type="project" value="TreeGrafter"/>
</dbReference>
<dbReference type="EMBL" id="CAJOBQ010001569">
    <property type="protein sequence ID" value="CAF4498179.1"/>
    <property type="molecule type" value="Genomic_DNA"/>
</dbReference>
<dbReference type="Proteomes" id="UP000663872">
    <property type="component" value="Unassembled WGS sequence"/>
</dbReference>
<gene>
    <name evidence="15" type="ORF">FME351_LOCUS19817</name>
    <name evidence="13" type="ORF">GRG538_LOCUS11827</name>
    <name evidence="17" type="ORF">HFQ381_LOCUS12581</name>
    <name evidence="14" type="ORF">LUA448_LOCUS24107</name>
    <name evidence="19" type="ORF">QYT958_LOCUS8055</name>
    <name evidence="12" type="ORF">TIS948_LOCUS28082</name>
    <name evidence="18" type="ORF">TSG867_LOCUS20867</name>
    <name evidence="16" type="ORF">UJA718_LOCUS8038</name>
</gene>
<feature type="domain" description="RDRP C-terminal head" evidence="11">
    <location>
        <begin position="1052"/>
        <end position="1206"/>
    </location>
</feature>
<comment type="caution">
    <text evidence="12">The sequence shown here is derived from an EMBL/GenBank/DDBJ whole genome shotgun (WGS) entry which is preliminary data.</text>
</comment>
<evidence type="ECO:0000256" key="7">
    <source>
        <dbReference type="ARBA" id="ARBA00023158"/>
    </source>
</evidence>
<evidence type="ECO:0000256" key="8">
    <source>
        <dbReference type="ARBA" id="ARBA00048744"/>
    </source>
</evidence>
<evidence type="ECO:0000256" key="2">
    <source>
        <dbReference type="ARBA" id="ARBA00012494"/>
    </source>
</evidence>
<dbReference type="PANTHER" id="PTHR23079">
    <property type="entry name" value="RNA-DEPENDENT RNA POLYMERASE"/>
    <property type="match status" value="1"/>
</dbReference>
<dbReference type="EMBL" id="CAJOBP010000833">
    <property type="protein sequence ID" value="CAF4226081.1"/>
    <property type="molecule type" value="Genomic_DNA"/>
</dbReference>
<evidence type="ECO:0000313" key="16">
    <source>
        <dbReference type="EMBL" id="CAF4226081.1"/>
    </source>
</evidence>
<protein>
    <recommendedName>
        <fullName evidence="2">RNA-directed RNA polymerase</fullName>
        <ecNumber evidence="2">2.7.7.48</ecNumber>
    </recommendedName>
</protein>
<dbReference type="GO" id="GO:0003968">
    <property type="term" value="F:RNA-directed RNA polymerase activity"/>
    <property type="evidence" value="ECO:0007669"/>
    <property type="project" value="UniProtKB-KW"/>
</dbReference>
<keyword evidence="3" id="KW-0696">RNA-directed RNA polymerase</keyword>
<keyword evidence="7" id="KW-0943">RNA-mediated gene silencing</keyword>
<dbReference type="Proteomes" id="UP000663833">
    <property type="component" value="Unassembled WGS sequence"/>
</dbReference>
<organism evidence="12 20">
    <name type="scientific">Rotaria socialis</name>
    <dbReference type="NCBI Taxonomy" id="392032"/>
    <lineage>
        <taxon>Eukaryota</taxon>
        <taxon>Metazoa</taxon>
        <taxon>Spiralia</taxon>
        <taxon>Gnathifera</taxon>
        <taxon>Rotifera</taxon>
        <taxon>Eurotatoria</taxon>
        <taxon>Bdelloidea</taxon>
        <taxon>Philodinida</taxon>
        <taxon>Philodinidae</taxon>
        <taxon>Rotaria</taxon>
    </lineage>
</organism>
<evidence type="ECO:0000256" key="6">
    <source>
        <dbReference type="ARBA" id="ARBA00022884"/>
    </source>
</evidence>
<evidence type="ECO:0000256" key="9">
    <source>
        <dbReference type="SAM" id="MobiDB-lite"/>
    </source>
</evidence>
<evidence type="ECO:0000256" key="3">
    <source>
        <dbReference type="ARBA" id="ARBA00022484"/>
    </source>
</evidence>
<keyword evidence="4" id="KW-0808">Transferase</keyword>
<feature type="region of interest" description="Disordered" evidence="9">
    <location>
        <begin position="1384"/>
        <end position="1413"/>
    </location>
</feature>
<dbReference type="PANTHER" id="PTHR23079:SF55">
    <property type="entry name" value="RNA-DIRECTED RNA POLYMERASE"/>
    <property type="match status" value="1"/>
</dbReference>
<feature type="domain" description="RDRP core" evidence="10">
    <location>
        <begin position="476"/>
        <end position="1029"/>
    </location>
</feature>
<dbReference type="InterPro" id="IPR007855">
    <property type="entry name" value="RDRP"/>
</dbReference>
<accession>A0A818AFF6</accession>
<dbReference type="Proteomes" id="UP000663825">
    <property type="component" value="Unassembled WGS sequence"/>
</dbReference>
<dbReference type="EMBL" id="CAJNYT010001612">
    <property type="protein sequence ID" value="CAF3421679.1"/>
    <property type="molecule type" value="Genomic_DNA"/>
</dbReference>
<feature type="compositionally biased region" description="Acidic residues" evidence="9">
    <location>
        <begin position="1384"/>
        <end position="1404"/>
    </location>
</feature>
<evidence type="ECO:0000313" key="13">
    <source>
        <dbReference type="EMBL" id="CAF3421679.1"/>
    </source>
</evidence>
<dbReference type="Pfam" id="PF26253">
    <property type="entry name" value="RdRP_head"/>
    <property type="match status" value="1"/>
</dbReference>
<dbReference type="Proteomes" id="UP000663869">
    <property type="component" value="Unassembled WGS sequence"/>
</dbReference>
<dbReference type="Proteomes" id="UP000663848">
    <property type="component" value="Unassembled WGS sequence"/>
</dbReference>
<comment type="similarity">
    <text evidence="1">Belongs to the RdRP family.</text>
</comment>
<evidence type="ECO:0000313" key="18">
    <source>
        <dbReference type="EMBL" id="CAF4498179.1"/>
    </source>
</evidence>
<dbReference type="GO" id="GO:0003723">
    <property type="term" value="F:RNA binding"/>
    <property type="evidence" value="ECO:0007669"/>
    <property type="project" value="UniProtKB-KW"/>
</dbReference>
<evidence type="ECO:0000259" key="10">
    <source>
        <dbReference type="Pfam" id="PF05183"/>
    </source>
</evidence>
<keyword evidence="21" id="KW-1185">Reference proteome</keyword>
<evidence type="ECO:0000313" key="21">
    <source>
        <dbReference type="Proteomes" id="UP000663873"/>
    </source>
</evidence>
<evidence type="ECO:0000313" key="12">
    <source>
        <dbReference type="EMBL" id="CAF3405283.1"/>
    </source>
</evidence>
<evidence type="ECO:0000313" key="14">
    <source>
        <dbReference type="EMBL" id="CAF3482455.1"/>
    </source>
</evidence>